<evidence type="ECO:0000313" key="14">
    <source>
        <dbReference type="Proteomes" id="UP000035720"/>
    </source>
</evidence>
<keyword evidence="6" id="KW-0408">Iron</keyword>
<comment type="similarity">
    <text evidence="3">Belongs to the WhiB family.</text>
</comment>
<organism evidence="13 14">
    <name type="scientific">Nostocoides jenkinsii Ben 74</name>
    <dbReference type="NCBI Taxonomy" id="1193518"/>
    <lineage>
        <taxon>Bacteria</taxon>
        <taxon>Bacillati</taxon>
        <taxon>Actinomycetota</taxon>
        <taxon>Actinomycetes</taxon>
        <taxon>Micrococcales</taxon>
        <taxon>Intrasporangiaceae</taxon>
        <taxon>Nostocoides</taxon>
    </lineage>
</organism>
<gene>
    <name evidence="13" type="ORF">BN13_1190005</name>
</gene>
<dbReference type="Proteomes" id="UP000035720">
    <property type="component" value="Unassembled WGS sequence"/>
</dbReference>
<comment type="caution">
    <text evidence="13">The sequence shown here is derived from an EMBL/GenBank/DDBJ whole genome shotgun (WGS) entry which is preliminary data.</text>
</comment>
<dbReference type="PROSITE" id="PS51674">
    <property type="entry name" value="4FE4S_WBL"/>
    <property type="match status" value="1"/>
</dbReference>
<name>A0A077M3B8_9MICO</name>
<dbReference type="GO" id="GO:0005737">
    <property type="term" value="C:cytoplasm"/>
    <property type="evidence" value="ECO:0007669"/>
    <property type="project" value="UniProtKB-SubCell"/>
</dbReference>
<keyword evidence="11" id="KW-0804">Transcription</keyword>
<evidence type="ECO:0000256" key="11">
    <source>
        <dbReference type="ARBA" id="ARBA00023163"/>
    </source>
</evidence>
<evidence type="ECO:0000256" key="3">
    <source>
        <dbReference type="ARBA" id="ARBA00006597"/>
    </source>
</evidence>
<evidence type="ECO:0000256" key="7">
    <source>
        <dbReference type="ARBA" id="ARBA00023014"/>
    </source>
</evidence>
<keyword evidence="14" id="KW-1185">Reference proteome</keyword>
<dbReference type="PROSITE" id="PS00354">
    <property type="entry name" value="HMGI_Y"/>
    <property type="match status" value="1"/>
</dbReference>
<evidence type="ECO:0000256" key="9">
    <source>
        <dbReference type="ARBA" id="ARBA00023125"/>
    </source>
</evidence>
<feature type="domain" description="4Fe-4S Wbl-type" evidence="12">
    <location>
        <begin position="21"/>
        <end position="80"/>
    </location>
</feature>
<evidence type="ECO:0000256" key="5">
    <source>
        <dbReference type="ARBA" id="ARBA00022723"/>
    </source>
</evidence>
<keyword evidence="7" id="KW-0411">Iron-sulfur</keyword>
<accession>A0A077M3B8</accession>
<dbReference type="GO" id="GO:0046872">
    <property type="term" value="F:metal ion binding"/>
    <property type="evidence" value="ECO:0007669"/>
    <property type="project" value="UniProtKB-KW"/>
</dbReference>
<keyword evidence="4" id="KW-0004">4Fe-4S</keyword>
<dbReference type="InterPro" id="IPR000637">
    <property type="entry name" value="HMGI/Y_DNA-bd_CS"/>
</dbReference>
<dbReference type="AlphaFoldDB" id="A0A077M3B8"/>
<evidence type="ECO:0000256" key="1">
    <source>
        <dbReference type="ARBA" id="ARBA00001966"/>
    </source>
</evidence>
<protein>
    <submittedName>
        <fullName evidence="13">Putative WhiB-family transcriptional regulator</fullName>
    </submittedName>
</protein>
<evidence type="ECO:0000259" key="12">
    <source>
        <dbReference type="PROSITE" id="PS51674"/>
    </source>
</evidence>
<dbReference type="OrthoDB" id="5244115at2"/>
<proteinExistence type="inferred from homology"/>
<dbReference type="GO" id="GO:0047134">
    <property type="term" value="F:protein-disulfide reductase [NAD(P)H] activity"/>
    <property type="evidence" value="ECO:0007669"/>
    <property type="project" value="TreeGrafter"/>
</dbReference>
<evidence type="ECO:0000256" key="6">
    <source>
        <dbReference type="ARBA" id="ARBA00023004"/>
    </source>
</evidence>
<keyword evidence="9" id="KW-0238">DNA-binding</keyword>
<sequence length="97" mass="10445">MQLHQLLDAGARTTDGDGVIPCLNPTNHPDLWFSETPEGVEAAKALCQPCPLKSLCLEIAVAGHESIGVFGGEYFVNGKIVARKRPRGRPRKDAPPI</sequence>
<dbReference type="STRING" id="1193518.BN13_1190005"/>
<reference evidence="13 14" key="1">
    <citation type="journal article" date="2013" name="ISME J.">
        <title>A metabolic model for members of the genus Tetrasphaera involved in enhanced biological phosphorus removal.</title>
        <authorList>
            <person name="Kristiansen R."/>
            <person name="Nguyen H.T.T."/>
            <person name="Saunders A.M."/>
            <person name="Nielsen J.L."/>
            <person name="Wimmer R."/>
            <person name="Le V.Q."/>
            <person name="McIlroy S.J."/>
            <person name="Petrovski S."/>
            <person name="Seviour R.J."/>
            <person name="Calteau A."/>
            <person name="Nielsen K.L."/>
            <person name="Nielsen P.H."/>
        </authorList>
    </citation>
    <scope>NUCLEOTIDE SEQUENCE [LARGE SCALE GENOMIC DNA]</scope>
    <source>
        <strain evidence="13 14">Ben 74</strain>
    </source>
</reference>
<dbReference type="PANTHER" id="PTHR38839:SF2">
    <property type="entry name" value="TRANSCRIPTIONAL REGULATOR WHIB7-RELATED"/>
    <property type="match status" value="1"/>
</dbReference>
<dbReference type="GO" id="GO:0003677">
    <property type="term" value="F:DNA binding"/>
    <property type="evidence" value="ECO:0007669"/>
    <property type="project" value="UniProtKB-KW"/>
</dbReference>
<keyword evidence="5" id="KW-0479">Metal-binding</keyword>
<dbReference type="GO" id="GO:0045892">
    <property type="term" value="P:negative regulation of DNA-templated transcription"/>
    <property type="evidence" value="ECO:0007669"/>
    <property type="project" value="TreeGrafter"/>
</dbReference>
<keyword evidence="10" id="KW-1015">Disulfide bond</keyword>
<keyword evidence="8" id="KW-0805">Transcription regulation</keyword>
<dbReference type="EMBL" id="CAJC01000023">
    <property type="protein sequence ID" value="CCI51711.1"/>
    <property type="molecule type" value="Genomic_DNA"/>
</dbReference>
<comment type="subcellular location">
    <subcellularLocation>
        <location evidence="2">Cytoplasm</location>
    </subcellularLocation>
</comment>
<evidence type="ECO:0000256" key="10">
    <source>
        <dbReference type="ARBA" id="ARBA00023157"/>
    </source>
</evidence>
<dbReference type="PANTHER" id="PTHR38839">
    <property type="entry name" value="TRANSCRIPTIONAL REGULATOR WHID-RELATED"/>
    <property type="match status" value="1"/>
</dbReference>
<dbReference type="RefSeq" id="WP_048548082.1">
    <property type="nucleotide sequence ID" value="NZ_HF571038.1"/>
</dbReference>
<comment type="cofactor">
    <cofactor evidence="1">
        <name>[4Fe-4S] cluster</name>
        <dbReference type="ChEBI" id="CHEBI:49883"/>
    </cofactor>
</comment>
<evidence type="ECO:0000256" key="4">
    <source>
        <dbReference type="ARBA" id="ARBA00022485"/>
    </source>
</evidence>
<evidence type="ECO:0000256" key="2">
    <source>
        <dbReference type="ARBA" id="ARBA00004496"/>
    </source>
</evidence>
<dbReference type="GO" id="GO:0045454">
    <property type="term" value="P:cell redox homeostasis"/>
    <property type="evidence" value="ECO:0007669"/>
    <property type="project" value="TreeGrafter"/>
</dbReference>
<dbReference type="InterPro" id="IPR003482">
    <property type="entry name" value="Whib"/>
</dbReference>
<dbReference type="GO" id="GO:0051539">
    <property type="term" value="F:4 iron, 4 sulfur cluster binding"/>
    <property type="evidence" value="ECO:0007669"/>
    <property type="project" value="UniProtKB-KW"/>
</dbReference>
<evidence type="ECO:0000256" key="8">
    <source>
        <dbReference type="ARBA" id="ARBA00023015"/>
    </source>
</evidence>
<evidence type="ECO:0000313" key="13">
    <source>
        <dbReference type="EMBL" id="CCI51711.1"/>
    </source>
</evidence>
<dbReference type="InterPro" id="IPR034768">
    <property type="entry name" value="4FE4S_WBL"/>
</dbReference>
<dbReference type="Pfam" id="PF02467">
    <property type="entry name" value="Whib"/>
    <property type="match status" value="1"/>
</dbReference>